<dbReference type="OrthoDB" id="411999at2759"/>
<protein>
    <submittedName>
        <fullName evidence="2">Uncharacterized protein</fullName>
    </submittedName>
</protein>
<accession>A0A812RXA8</accession>
<keyword evidence="3" id="KW-1185">Reference proteome</keyword>
<organism evidence="2 3">
    <name type="scientific">Symbiodinium natans</name>
    <dbReference type="NCBI Taxonomy" id="878477"/>
    <lineage>
        <taxon>Eukaryota</taxon>
        <taxon>Sar</taxon>
        <taxon>Alveolata</taxon>
        <taxon>Dinophyceae</taxon>
        <taxon>Suessiales</taxon>
        <taxon>Symbiodiniaceae</taxon>
        <taxon>Symbiodinium</taxon>
    </lineage>
</organism>
<evidence type="ECO:0000313" key="2">
    <source>
        <dbReference type="EMBL" id="CAE7459133.1"/>
    </source>
</evidence>
<dbReference type="EMBL" id="CAJNDS010002394">
    <property type="protein sequence ID" value="CAE7459133.1"/>
    <property type="molecule type" value="Genomic_DNA"/>
</dbReference>
<proteinExistence type="predicted"/>
<evidence type="ECO:0000313" key="3">
    <source>
        <dbReference type="Proteomes" id="UP000604046"/>
    </source>
</evidence>
<sequence>MAGMAAPVTPSFSSGDAKVEEESPDQKTLMLPPANETGIKVQLDFDKGHLDMLMSSAAAVSVEDFYNVSYELGKALLVKHGGPRQYLLAQFPHDISSAGFVEGLRKQFDYSRLDVSFAKCVPDNDTQIFQVHLWDLSWFPEASTKPAPFLTTSLQLLDEYLKNNFLTEGIPAADMMLLCSYSCEPLSLWAGPVPPGRDYAWTSFVKGACRSCVALFLAAMSLEFKWDLNVFKPALQGSLEVIHCRRGTMSTDITHVAFENAKLSARGAIRQAHDVPTWLSKLALLQSKGLKADAVIKAWNDVATRDSQITGQKRVALLQLLASPLELCQLLIKHASEFGQKGAFSEECFANKALQDAVLEASHMAQLVLALEADLADDGVITRRLSEGLLAGDENLQMELQLALTERSTKFQAAQITLVGSVLKKHHASNADKFKQETEKKAIAAGELEKEEYELMKAQVLHDIRAYGAWISKLADNESSLYHADLTHRTARQTEAMRQAKAMFNEQDVAWFGCLCSPNSASGCMQRITKVLGKMSALYKVSQRDIYIVPILNWTSPSMISSEHQRAQAAVLGALVNGDHAGRCLGVYLCPAHCYTRGALYKQEKTSMELLANSQCDVDCTFCLPLGDRADERDQRCLVRHGRVVFPLLGDHPHASTLAEWKNSPILSKGLLQEADVVTSKTFKVIEDTSENALPGSTSLTHTVNAAEKWAQLGESAYRSILRGVLTGIADKTPKSCVLIVDLWAHTSDAGIAAVAEHFLQSGAHCNLHYVGFHTDEQEVDWAEQYLHEEIRDRFLGGTFKPPIALPERTAKSDDAPPAPSLSLLAYSNVKTGGQKTMATPKSLLAKWHDHSIFANDFRKFLADLREQHALDIAPSVSPKKNGGGDGAEASEPAKKRRRGAGGEAVPGMPPKEDAEELESAIVELDAIPTILTEAVCMVKQKTVLAVTVGHGAFLINREDSPIAIPVGTTLGGYWKGTFRNLDFKTETKPGSAEVAFQLSSCEDHVFIGSKWLELQEVMNSKRLLSPTDAHVAYHKLIDAPTSDRPAGFTVKPLDRICVLFKAETPAKSEGADADATATVPASHICGSLPSEKWSASTFLDFCWHVKWPAVASKGLQPIRPVLVASRPLQIPAKKALKVVPPEAA</sequence>
<dbReference type="AlphaFoldDB" id="A0A812RXA8"/>
<comment type="caution">
    <text evidence="2">The sequence shown here is derived from an EMBL/GenBank/DDBJ whole genome shotgun (WGS) entry which is preliminary data.</text>
</comment>
<name>A0A812RXA8_9DINO</name>
<gene>
    <name evidence="2" type="ORF">SNAT2548_LOCUS25453</name>
</gene>
<reference evidence="2" key="1">
    <citation type="submission" date="2021-02" db="EMBL/GenBank/DDBJ databases">
        <authorList>
            <person name="Dougan E. K."/>
            <person name="Rhodes N."/>
            <person name="Thang M."/>
            <person name="Chan C."/>
        </authorList>
    </citation>
    <scope>NUCLEOTIDE SEQUENCE</scope>
</reference>
<evidence type="ECO:0000256" key="1">
    <source>
        <dbReference type="SAM" id="MobiDB-lite"/>
    </source>
</evidence>
<dbReference type="Proteomes" id="UP000604046">
    <property type="component" value="Unassembled WGS sequence"/>
</dbReference>
<feature type="region of interest" description="Disordered" evidence="1">
    <location>
        <begin position="873"/>
        <end position="917"/>
    </location>
</feature>
<feature type="region of interest" description="Disordered" evidence="1">
    <location>
        <begin position="1"/>
        <end position="33"/>
    </location>
</feature>